<proteinExistence type="predicted"/>
<dbReference type="InterPro" id="IPR029060">
    <property type="entry name" value="PIN-like_dom_sf"/>
</dbReference>
<dbReference type="GO" id="GO:0008409">
    <property type="term" value="F:5'-3' exonuclease activity"/>
    <property type="evidence" value="ECO:0007669"/>
    <property type="project" value="InterPro"/>
</dbReference>
<organism evidence="5 6">
    <name type="scientific">Trifolium subterraneum</name>
    <name type="common">Subterranean clover</name>
    <dbReference type="NCBI Taxonomy" id="3900"/>
    <lineage>
        <taxon>Eukaryota</taxon>
        <taxon>Viridiplantae</taxon>
        <taxon>Streptophyta</taxon>
        <taxon>Embryophyta</taxon>
        <taxon>Tracheophyta</taxon>
        <taxon>Spermatophyta</taxon>
        <taxon>Magnoliopsida</taxon>
        <taxon>eudicotyledons</taxon>
        <taxon>Gunneridae</taxon>
        <taxon>Pentapetalae</taxon>
        <taxon>rosids</taxon>
        <taxon>fabids</taxon>
        <taxon>Fabales</taxon>
        <taxon>Fabaceae</taxon>
        <taxon>Papilionoideae</taxon>
        <taxon>50 kb inversion clade</taxon>
        <taxon>NPAAA clade</taxon>
        <taxon>Hologalegina</taxon>
        <taxon>IRL clade</taxon>
        <taxon>Trifolieae</taxon>
        <taxon>Trifolium</taxon>
    </lineage>
</organism>
<dbReference type="PANTHER" id="PTHR42646">
    <property type="entry name" value="FLAP ENDONUCLEASE XNI"/>
    <property type="match status" value="1"/>
</dbReference>
<dbReference type="Gene3D" id="3.40.50.1010">
    <property type="entry name" value="5'-nuclease"/>
    <property type="match status" value="1"/>
</dbReference>
<keyword evidence="2" id="KW-0378">Hydrolase</keyword>
<dbReference type="GO" id="GO:0017108">
    <property type="term" value="F:5'-flap endonuclease activity"/>
    <property type="evidence" value="ECO:0007669"/>
    <property type="project" value="InterPro"/>
</dbReference>
<dbReference type="InterPro" id="IPR020045">
    <property type="entry name" value="DNA_polI_H3TH"/>
</dbReference>
<evidence type="ECO:0000313" key="5">
    <source>
        <dbReference type="EMBL" id="GAU46100.1"/>
    </source>
</evidence>
<evidence type="ECO:0000256" key="2">
    <source>
        <dbReference type="ARBA" id="ARBA00022801"/>
    </source>
</evidence>
<keyword evidence="1" id="KW-0540">Nuclease</keyword>
<dbReference type="SMART" id="SM00475">
    <property type="entry name" value="53EXOc"/>
    <property type="match status" value="1"/>
</dbReference>
<evidence type="ECO:0000256" key="1">
    <source>
        <dbReference type="ARBA" id="ARBA00022722"/>
    </source>
</evidence>
<dbReference type="FunFam" id="3.40.50.1010:FF:000028">
    <property type="entry name" value="5'-3' exonuclease family protein"/>
    <property type="match status" value="1"/>
</dbReference>
<dbReference type="CDD" id="cd09898">
    <property type="entry name" value="H3TH_53EXO"/>
    <property type="match status" value="1"/>
</dbReference>
<evidence type="ECO:0000313" key="6">
    <source>
        <dbReference type="Proteomes" id="UP000242715"/>
    </source>
</evidence>
<dbReference type="Gene3D" id="1.10.150.20">
    <property type="entry name" value="5' to 3' exonuclease, C-terminal subdomain"/>
    <property type="match status" value="1"/>
</dbReference>
<dbReference type="GO" id="GO:0033567">
    <property type="term" value="P:DNA replication, Okazaki fragment processing"/>
    <property type="evidence" value="ECO:0007669"/>
    <property type="project" value="InterPro"/>
</dbReference>
<accession>A0A2Z6P9A8</accession>
<dbReference type="InterPro" id="IPR036279">
    <property type="entry name" value="5-3_exonuclease_C_sf"/>
</dbReference>
<dbReference type="InterPro" id="IPR002421">
    <property type="entry name" value="5-3_exonuclease"/>
</dbReference>
<evidence type="ECO:0000259" key="4">
    <source>
        <dbReference type="SMART" id="SM00475"/>
    </source>
</evidence>
<name>A0A2Z6P9A8_TRISU</name>
<dbReference type="Pfam" id="PF02739">
    <property type="entry name" value="5_3_exonuc_N"/>
    <property type="match status" value="1"/>
</dbReference>
<dbReference type="Proteomes" id="UP000242715">
    <property type="component" value="Unassembled WGS sequence"/>
</dbReference>
<evidence type="ECO:0000256" key="3">
    <source>
        <dbReference type="ARBA" id="ARBA00023125"/>
    </source>
</evidence>
<dbReference type="Pfam" id="PF01367">
    <property type="entry name" value="5_3_exonuc"/>
    <property type="match status" value="1"/>
</dbReference>
<keyword evidence="3" id="KW-0238">DNA-binding</keyword>
<dbReference type="SUPFAM" id="SSF47807">
    <property type="entry name" value="5' to 3' exonuclease, C-terminal subdomain"/>
    <property type="match status" value="1"/>
</dbReference>
<dbReference type="InterPro" id="IPR008918">
    <property type="entry name" value="HhH2"/>
</dbReference>
<dbReference type="FunFam" id="1.10.150.20:FF:000003">
    <property type="entry name" value="DNA polymerase I"/>
    <property type="match status" value="1"/>
</dbReference>
<dbReference type="AlphaFoldDB" id="A0A2Z6P9A8"/>
<feature type="domain" description="5'-3' exonuclease" evidence="4">
    <location>
        <begin position="112"/>
        <end position="380"/>
    </location>
</feature>
<gene>
    <name evidence="5" type="ORF">TSUD_95730</name>
</gene>
<dbReference type="CDD" id="cd09859">
    <property type="entry name" value="PIN_53EXO"/>
    <property type="match status" value="1"/>
</dbReference>
<dbReference type="GO" id="GO:0003677">
    <property type="term" value="F:DNA binding"/>
    <property type="evidence" value="ECO:0007669"/>
    <property type="project" value="UniProtKB-KW"/>
</dbReference>
<dbReference type="InterPro" id="IPR020046">
    <property type="entry name" value="5-3_exonucl_a-hlix_arch_N"/>
</dbReference>
<dbReference type="SMART" id="SM00279">
    <property type="entry name" value="HhH2"/>
    <property type="match status" value="1"/>
</dbReference>
<protein>
    <recommendedName>
        <fullName evidence="4">5'-3' exonuclease domain-containing protein</fullName>
    </recommendedName>
</protein>
<dbReference type="OrthoDB" id="275278at2759"/>
<dbReference type="EMBL" id="DF974177">
    <property type="protein sequence ID" value="GAU46100.1"/>
    <property type="molecule type" value="Genomic_DNA"/>
</dbReference>
<dbReference type="SUPFAM" id="SSF88723">
    <property type="entry name" value="PIN domain-like"/>
    <property type="match status" value="1"/>
</dbReference>
<keyword evidence="6" id="KW-1185">Reference proteome</keyword>
<sequence length="422" mass="46212">MACCYKFNYFFLNSHLLRRTIPFPLRRVTVTATAGNSTRKFQSPKFLSSSRAILYKGYCSVSLDSHGDGVVSASSSSAVTLAPEISYGAAQPVQLGSVSNAGAAANGDSGNGRVMLIDGTSVIHRAYYKLLAKLHHGHLAHADGNGDWVLTIFSALSFIIDVLEFIPSHVVVVFDHDGIPFRHTCNSSKESFTAKGQNFRHNLYPSYKSNRPPTPDTIVQGLQYLKASIKAMSVPGVEADDVIGTLALRSVDAGYKVRVVSPDKDFFQILSPSLRLLRLAPRGDQMVSFGVEDFAKKYGGLKPSQFVDMVALSGDRSDNIPGVNGIGDVYAVQLISKFGTLERLLESIDQIKEDRIRKALLRSDLPSYMVPFTVKDLMFNKPEDNGSKFNSLLAAISAYAEGFSADPIIRRASRLWEKLDSR</sequence>
<dbReference type="PANTHER" id="PTHR42646:SF2">
    <property type="entry name" value="5'-3' EXONUCLEASE FAMILY PROTEIN"/>
    <property type="match status" value="1"/>
</dbReference>
<reference evidence="6" key="1">
    <citation type="journal article" date="2017" name="Front. Plant Sci.">
        <title>Climate Clever Clovers: New Paradigm to Reduce the Environmental Footprint of Ruminants by Breeding Low Methanogenic Forages Utilizing Haplotype Variation.</title>
        <authorList>
            <person name="Kaur P."/>
            <person name="Appels R."/>
            <person name="Bayer P.E."/>
            <person name="Keeble-Gagnere G."/>
            <person name="Wang J."/>
            <person name="Hirakawa H."/>
            <person name="Shirasawa K."/>
            <person name="Vercoe P."/>
            <person name="Stefanova K."/>
            <person name="Durmic Z."/>
            <person name="Nichols P."/>
            <person name="Revell C."/>
            <person name="Isobe S.N."/>
            <person name="Edwards D."/>
            <person name="Erskine W."/>
        </authorList>
    </citation>
    <scope>NUCLEOTIDE SEQUENCE [LARGE SCALE GENOMIC DNA]</scope>
    <source>
        <strain evidence="6">cv. Daliak</strain>
    </source>
</reference>
<dbReference type="InterPro" id="IPR038969">
    <property type="entry name" value="FEN"/>
</dbReference>